<dbReference type="InterPro" id="IPR041705">
    <property type="entry name" value="PIN_Sll0205"/>
</dbReference>
<dbReference type="PANTHER" id="PTHR36173:SF2">
    <property type="entry name" value="RIBONUCLEASE VAPC16"/>
    <property type="match status" value="1"/>
</dbReference>
<protein>
    <recommendedName>
        <fullName evidence="1">PIN domain-containing protein</fullName>
    </recommendedName>
</protein>
<evidence type="ECO:0000313" key="3">
    <source>
        <dbReference type="Proteomes" id="UP000075635"/>
    </source>
</evidence>
<dbReference type="Proteomes" id="UP000075635">
    <property type="component" value="Unassembled WGS sequence"/>
</dbReference>
<dbReference type="PANTHER" id="PTHR36173">
    <property type="entry name" value="RIBONUCLEASE VAPC16-RELATED"/>
    <property type="match status" value="1"/>
</dbReference>
<reference evidence="2 3" key="1">
    <citation type="submission" date="2014-02" db="EMBL/GenBank/DDBJ databases">
        <title>The small core and large imbalanced accessory genome model reveals a collaborative survival strategy of Sorangium cellulosum strains in nature.</title>
        <authorList>
            <person name="Han K."/>
            <person name="Peng R."/>
            <person name="Blom J."/>
            <person name="Li Y.-Z."/>
        </authorList>
    </citation>
    <scope>NUCLEOTIDE SEQUENCE [LARGE SCALE GENOMIC DNA]</scope>
    <source>
        <strain evidence="2 3">So0011-07</strain>
    </source>
</reference>
<dbReference type="Gene3D" id="3.40.50.1010">
    <property type="entry name" value="5'-nuclease"/>
    <property type="match status" value="1"/>
</dbReference>
<accession>A0A150SR54</accession>
<comment type="caution">
    <text evidence="2">The sequence shown here is derived from an EMBL/GenBank/DDBJ whole genome shotgun (WGS) entry which is preliminary data.</text>
</comment>
<organism evidence="2 3">
    <name type="scientific">Sorangium cellulosum</name>
    <name type="common">Polyangium cellulosum</name>
    <dbReference type="NCBI Taxonomy" id="56"/>
    <lineage>
        <taxon>Bacteria</taxon>
        <taxon>Pseudomonadati</taxon>
        <taxon>Myxococcota</taxon>
        <taxon>Polyangia</taxon>
        <taxon>Polyangiales</taxon>
        <taxon>Polyangiaceae</taxon>
        <taxon>Sorangium</taxon>
    </lineage>
</organism>
<evidence type="ECO:0000259" key="1">
    <source>
        <dbReference type="Pfam" id="PF01850"/>
    </source>
</evidence>
<feature type="domain" description="PIN" evidence="1">
    <location>
        <begin position="4"/>
        <end position="122"/>
    </location>
</feature>
<proteinExistence type="predicted"/>
<dbReference type="InterPro" id="IPR029060">
    <property type="entry name" value="PIN-like_dom_sf"/>
</dbReference>
<dbReference type="InterPro" id="IPR052919">
    <property type="entry name" value="TA_system_RNase"/>
</dbReference>
<dbReference type="Pfam" id="PF01850">
    <property type="entry name" value="PIN"/>
    <property type="match status" value="1"/>
</dbReference>
<dbReference type="AlphaFoldDB" id="A0A150SR54"/>
<sequence>MKWLLDTHVAIWFASEPVRLRPEVVDAVQDPSAQILISVASWWELAIKHAIGRLEGGLPPEQLRAWWLGYPTVRELAIEAAHVWTAASYPMHHRDPFDRMLLAQAQLEDATHITSDEALRAYQTPILWARP</sequence>
<dbReference type="CDD" id="cd09872">
    <property type="entry name" value="PIN_Sll0205-like"/>
    <property type="match status" value="1"/>
</dbReference>
<name>A0A150SR54_SORCE</name>
<dbReference type="EMBL" id="JEMB01000694">
    <property type="protein sequence ID" value="KYF94902.1"/>
    <property type="molecule type" value="Genomic_DNA"/>
</dbReference>
<evidence type="ECO:0000313" key="2">
    <source>
        <dbReference type="EMBL" id="KYF94902.1"/>
    </source>
</evidence>
<dbReference type="InterPro" id="IPR002716">
    <property type="entry name" value="PIN_dom"/>
</dbReference>
<gene>
    <name evidence="2" type="ORF">BE17_42645</name>
</gene>
<dbReference type="SUPFAM" id="SSF88723">
    <property type="entry name" value="PIN domain-like"/>
    <property type="match status" value="1"/>
</dbReference>